<keyword evidence="1" id="KW-0175">Coiled coil</keyword>
<protein>
    <submittedName>
        <fullName evidence="4">Uncharacterized protein LOC103509977 isoform X1</fullName>
    </submittedName>
</protein>
<feature type="compositionally biased region" description="Polar residues" evidence="2">
    <location>
        <begin position="946"/>
        <end position="964"/>
    </location>
</feature>
<sequence length="1009" mass="117438">MVKFCTSSALGDIKSKGSMVKSDSSISWPFPNSKTNLQLDHCRMRKRNKSEASKQTKKNNVETSFRDFGGNLIISNKLKSRKMENFLLDIVNSISDSSILKNKVDKNISVQESNDYDLEYLKSKSQNDFVQRKNLADMRTHNLSDIKENFEQYGFAAGIIRKVSNSDERDFQNFIKTKDTKNDTVKESKKSKLKKGKQKPIISFFEDCFMNEYEIEKTNIELQRFARLNHNCNEYRDEHFNNIKKERNKNSKYTNKQTETKRSAIMSKFTHYKHLVKRLEHERKESSSHTIKNESVNISKENSTEESITVKACCENNFPISQSKQPQAHLVKTMADTKSSFPFIDSERKDICLEAYWNRTNMNFKLISKIFSILPPSKKVFDEFLRTTKSKKSSTTKVKKEYESFPVNTTLSDMKTENNTSENSNFMKTDDENKRSIIEMFTGDNLDLAQLTAVQSPIGDTSPEDFCPENFKFIKLGFLKEIGRRNTKINIHDEKFLRYFDQVVQEHASRIIKDIINNYPSNEDMMHASDHENPIKDISEFTIERGDINNEQQWKIDGITKLSREELEENLSKEYDENYSISKQTSMPQTDSMDYNKALKQFQHNLLKSDSDSSVLNEIVKKRKTRAIHIKKGNNLKNNRNKHKKREAPSTVSKKSNYEEYENIMKSRKQEVEEKLKNYSKKRTQSLNKKKQLEKSERIKQIAHQKLKHGDDIKTSKNECTDEMSKNVCHNKMSQNKFTIPTPKNEFLPETISKTVPIYRKEHSSVEINSEDQVQKSEFCEKVLTDISSNFPFSKDELKSHKDNDVSEESKHTVETIFNKNISNGQHDILNSTDRTECIKKVRTSVEGCFEDISSNFLFSKEELKSHKDNDVSEEDKHTVETIFNKNISNGQHDILNSTDNTKCINKVRTCVEGCFEATFKRRSSSSSTTDYYSFTQHKTKPRVKSNLTTRKQIIVKSSPSSSENENDKPPELDEQRLRELLQARRNQILKLKERTTRKVSKIKKGNNI</sequence>
<dbReference type="PaxDb" id="121845-A0A3Q0IUL5"/>
<dbReference type="RefSeq" id="XP_026679962.1">
    <property type="nucleotide sequence ID" value="XM_026824161.1"/>
</dbReference>
<feature type="region of interest" description="Disordered" evidence="2">
    <location>
        <begin position="281"/>
        <end position="301"/>
    </location>
</feature>
<evidence type="ECO:0000313" key="4">
    <source>
        <dbReference type="RefSeq" id="XP_026679962.1"/>
    </source>
</evidence>
<dbReference type="KEGG" id="dci:103509977"/>
<dbReference type="AlphaFoldDB" id="A0A3Q0IUL5"/>
<feature type="coiled-coil region" evidence="1">
    <location>
        <begin position="658"/>
        <end position="696"/>
    </location>
</feature>
<accession>A0A3Q0IUL5</accession>
<feature type="compositionally biased region" description="Polar residues" evidence="2">
    <location>
        <begin position="288"/>
        <end position="301"/>
    </location>
</feature>
<name>A0A3Q0IUL5_DIACI</name>
<dbReference type="RefSeq" id="XP_008472832.2">
    <property type="nucleotide sequence ID" value="XM_008474610.2"/>
</dbReference>
<evidence type="ECO:0000313" key="3">
    <source>
        <dbReference type="Proteomes" id="UP000079169"/>
    </source>
</evidence>
<feature type="compositionally biased region" description="Basic and acidic residues" evidence="2">
    <location>
        <begin position="966"/>
        <end position="976"/>
    </location>
</feature>
<gene>
    <name evidence="4" type="primary">LOC103509977</name>
</gene>
<feature type="region of interest" description="Disordered" evidence="2">
    <location>
        <begin position="939"/>
        <end position="976"/>
    </location>
</feature>
<dbReference type="GeneID" id="103509977"/>
<evidence type="ECO:0000256" key="1">
    <source>
        <dbReference type="SAM" id="Coils"/>
    </source>
</evidence>
<keyword evidence="3" id="KW-1185">Reference proteome</keyword>
<dbReference type="Proteomes" id="UP000079169">
    <property type="component" value="Unplaced"/>
</dbReference>
<organism evidence="3 4">
    <name type="scientific">Diaphorina citri</name>
    <name type="common">Asian citrus psyllid</name>
    <dbReference type="NCBI Taxonomy" id="121845"/>
    <lineage>
        <taxon>Eukaryota</taxon>
        <taxon>Metazoa</taxon>
        <taxon>Ecdysozoa</taxon>
        <taxon>Arthropoda</taxon>
        <taxon>Hexapoda</taxon>
        <taxon>Insecta</taxon>
        <taxon>Pterygota</taxon>
        <taxon>Neoptera</taxon>
        <taxon>Paraneoptera</taxon>
        <taxon>Hemiptera</taxon>
        <taxon>Sternorrhyncha</taxon>
        <taxon>Psylloidea</taxon>
        <taxon>Psyllidae</taxon>
        <taxon>Diaphorininae</taxon>
        <taxon>Diaphorina</taxon>
    </lineage>
</organism>
<evidence type="ECO:0000256" key="2">
    <source>
        <dbReference type="SAM" id="MobiDB-lite"/>
    </source>
</evidence>
<proteinExistence type="predicted"/>
<reference evidence="4" key="1">
    <citation type="submission" date="2025-08" db="UniProtKB">
        <authorList>
            <consortium name="RefSeq"/>
        </authorList>
    </citation>
    <scope>IDENTIFICATION</scope>
</reference>